<reference evidence="6" key="1">
    <citation type="submission" date="2022-07" db="EMBL/GenBank/DDBJ databases">
        <title>Evaluation of T. orientalis genome assembly methods using nanopore sequencing and analysis of variation between genomes.</title>
        <authorList>
            <person name="Yam J."/>
            <person name="Micallef M.L."/>
            <person name="Liu M."/>
            <person name="Djordjevic S.P."/>
            <person name="Bogema D.R."/>
            <person name="Jenkins C."/>
        </authorList>
    </citation>
    <scope>NUCLEOTIDE SEQUENCE</scope>
    <source>
        <strain evidence="6">Fish Creek</strain>
    </source>
</reference>
<comment type="function">
    <text evidence="2">Plays a central role in 2-thiolation of mcm(5)S(2)U at tRNA wobble positions of tRNA(Lys), tRNA(Glu) and tRNA(Gln). Directly binds tRNAs and probably acts by catalyzing adenylation of tRNAs, an intermediate required for 2-thiolation. It is unclear whether it acts as a sulfurtransferase that transfers sulfur from thiocarboxylated URM1 onto the uridine of tRNAs at wobble position.</text>
</comment>
<feature type="domain" description="tRNA(Ile)-lysidine/2-thiocytidine synthase N-terminal" evidence="5">
    <location>
        <begin position="52"/>
        <end position="196"/>
    </location>
</feature>
<evidence type="ECO:0000313" key="7">
    <source>
        <dbReference type="Proteomes" id="UP000244803"/>
    </source>
</evidence>
<comment type="pathway">
    <text evidence="2">tRNA modification; 5-methoxycarbonylmethyl-2-thiouridine-tRNA biosynthesis.</text>
</comment>
<dbReference type="AlphaFoldDB" id="A0A976M8X1"/>
<accession>A0A976M8X1</accession>
<feature type="compositionally biased region" description="Basic and acidic residues" evidence="4">
    <location>
        <begin position="357"/>
        <end position="396"/>
    </location>
</feature>
<dbReference type="NCBIfam" id="TIGR00269">
    <property type="entry name" value="TIGR00269 family protein"/>
    <property type="match status" value="1"/>
</dbReference>
<dbReference type="InterPro" id="IPR056369">
    <property type="entry name" value="CTU1-like_ATP-bd"/>
</dbReference>
<dbReference type="PANTHER" id="PTHR11807">
    <property type="entry name" value="ATPASES OF THE PP SUPERFAMILY-RELATED"/>
    <property type="match status" value="1"/>
</dbReference>
<feature type="binding site" evidence="3">
    <location>
        <position position="165"/>
    </location>
    <ligand>
        <name>ATP</name>
        <dbReference type="ChEBI" id="CHEBI:30616"/>
    </ligand>
</feature>
<dbReference type="SUPFAM" id="SSF52402">
    <property type="entry name" value="Adenine nucleotide alpha hydrolases-like"/>
    <property type="match status" value="1"/>
</dbReference>
<dbReference type="HAMAP" id="MF_03053">
    <property type="entry name" value="CTU1"/>
    <property type="match status" value="1"/>
</dbReference>
<dbReference type="CDD" id="cd01713">
    <property type="entry name" value="CTU1-like"/>
    <property type="match status" value="1"/>
</dbReference>
<dbReference type="GO" id="GO:0005739">
    <property type="term" value="C:mitochondrion"/>
    <property type="evidence" value="ECO:0007669"/>
    <property type="project" value="TreeGrafter"/>
</dbReference>
<dbReference type="GO" id="GO:0000049">
    <property type="term" value="F:tRNA binding"/>
    <property type="evidence" value="ECO:0007669"/>
    <property type="project" value="UniProtKB-UniRule"/>
</dbReference>
<keyword evidence="3" id="KW-0067">ATP-binding</keyword>
<dbReference type="OrthoDB" id="198857at2759"/>
<evidence type="ECO:0000256" key="3">
    <source>
        <dbReference type="PIRSR" id="PIRSR004976-51"/>
    </source>
</evidence>
<dbReference type="GO" id="GO:0002144">
    <property type="term" value="C:cytosolic tRNA wobble base thiouridylase complex"/>
    <property type="evidence" value="ECO:0007669"/>
    <property type="project" value="TreeGrafter"/>
</dbReference>
<feature type="compositionally biased region" description="Polar residues" evidence="4">
    <location>
        <begin position="342"/>
        <end position="356"/>
    </location>
</feature>
<keyword evidence="1 2" id="KW-0808">Transferase</keyword>
<dbReference type="InterPro" id="IPR035107">
    <property type="entry name" value="tRNA_thiolation_TtcA_Ctu1"/>
</dbReference>
<evidence type="ECO:0000256" key="1">
    <source>
        <dbReference type="ARBA" id="ARBA00022679"/>
    </source>
</evidence>
<comment type="subcellular location">
    <subcellularLocation>
        <location evidence="2">Cytoplasm</location>
    </subcellularLocation>
</comment>
<dbReference type="InterPro" id="IPR020554">
    <property type="entry name" value="UPF0021_CS"/>
</dbReference>
<evidence type="ECO:0000256" key="2">
    <source>
        <dbReference type="HAMAP-Rule" id="MF_03053"/>
    </source>
</evidence>
<feature type="binding site" evidence="3">
    <location>
        <position position="87"/>
    </location>
    <ligand>
        <name>ATP</name>
        <dbReference type="ChEBI" id="CHEBI:30616"/>
    </ligand>
</feature>
<dbReference type="GO" id="GO:0016779">
    <property type="term" value="F:nucleotidyltransferase activity"/>
    <property type="evidence" value="ECO:0007669"/>
    <property type="project" value="UniProtKB-UniRule"/>
</dbReference>
<keyword evidence="2" id="KW-0819">tRNA processing</keyword>
<dbReference type="PROSITE" id="PS01263">
    <property type="entry name" value="UPF0021"/>
    <property type="match status" value="1"/>
</dbReference>
<dbReference type="InterPro" id="IPR000541">
    <property type="entry name" value="Ncs6/Tuc1/Ctu1"/>
</dbReference>
<feature type="binding site" evidence="3">
    <location>
        <position position="61"/>
    </location>
    <ligand>
        <name>ATP</name>
        <dbReference type="ChEBI" id="CHEBI:30616"/>
    </ligand>
</feature>
<feature type="region of interest" description="Disordered" evidence="4">
    <location>
        <begin position="342"/>
        <end position="412"/>
    </location>
</feature>
<keyword evidence="2" id="KW-0694">RNA-binding</keyword>
<dbReference type="Pfam" id="PF01171">
    <property type="entry name" value="ATP_bind_3"/>
    <property type="match status" value="1"/>
</dbReference>
<feature type="binding site" evidence="3">
    <location>
        <position position="170"/>
    </location>
    <ligand>
        <name>ATP</name>
        <dbReference type="ChEBI" id="CHEBI:30616"/>
    </ligand>
</feature>
<dbReference type="InterPro" id="IPR014729">
    <property type="entry name" value="Rossmann-like_a/b/a_fold"/>
</dbReference>
<evidence type="ECO:0000259" key="5">
    <source>
        <dbReference type="Pfam" id="PF01171"/>
    </source>
</evidence>
<organism evidence="6 7">
    <name type="scientific">Theileria orientalis</name>
    <dbReference type="NCBI Taxonomy" id="68886"/>
    <lineage>
        <taxon>Eukaryota</taxon>
        <taxon>Sar</taxon>
        <taxon>Alveolata</taxon>
        <taxon>Apicomplexa</taxon>
        <taxon>Aconoidasida</taxon>
        <taxon>Piroplasmida</taxon>
        <taxon>Theileriidae</taxon>
        <taxon>Theileria</taxon>
    </lineage>
</organism>
<evidence type="ECO:0000313" key="6">
    <source>
        <dbReference type="EMBL" id="UKJ90670.1"/>
    </source>
</evidence>
<keyword evidence="2" id="KW-0820">tRNA-binding</keyword>
<dbReference type="Proteomes" id="UP000244803">
    <property type="component" value="Chromosome 2"/>
</dbReference>
<dbReference type="GO" id="GO:0032447">
    <property type="term" value="P:protein urmylation"/>
    <property type="evidence" value="ECO:0007669"/>
    <property type="project" value="UniProtKB-UniRule"/>
</dbReference>
<gene>
    <name evidence="6" type="ORF">MACJ_001604</name>
</gene>
<dbReference type="PANTHER" id="PTHR11807:SF12">
    <property type="entry name" value="CYTOPLASMIC TRNA 2-THIOLATION PROTEIN 1"/>
    <property type="match status" value="1"/>
</dbReference>
<feature type="binding site" evidence="3">
    <location>
        <begin position="55"/>
        <end position="57"/>
    </location>
    <ligand>
        <name>ATP</name>
        <dbReference type="ChEBI" id="CHEBI:30616"/>
    </ligand>
</feature>
<name>A0A976M8X1_THEOR</name>
<sequence length="412" mass="46695">MVLCTNCNSRNAVVRRSFTGHFNCKHCFIESFENNVYEYITSNNLISEGDRVCIGVSGGKDSSVLTHVLFTIKNRYNLNWNLYLLAIDEGIKGYRDDSLLIVDHLYDKYKIELKVLNFRDTYGLTMDQVVELIGKKNNCTICGSFRRQILEIGARLFEANVLCTGHNADDMAETVLLNLFRGDLYKLTTSINDGNTDTDLAVNKINDKGAGLPTFKADREGIRNGPEVTVSGTKLKRIKPLKYTFEKEIVMYARFLSLKYFSTECIYSPEAYRGHMRSFIKNLEVINPKIILNIIHSGDQFFSDYTPVDNSGNTCIKCGIGNVKNICKPCVIVEQLNVLKNSRTQKTSHTNSSQVNKEGKLANSDKSDPAESEEYIDKKLDSEVIRSPKHEKSSHRDKTHTKALTIKYERAN</sequence>
<evidence type="ECO:0000256" key="4">
    <source>
        <dbReference type="SAM" id="MobiDB-lite"/>
    </source>
</evidence>
<dbReference type="GO" id="GO:0002143">
    <property type="term" value="P:tRNA wobble position uridine thiolation"/>
    <property type="evidence" value="ECO:0007669"/>
    <property type="project" value="TreeGrafter"/>
</dbReference>
<dbReference type="EMBL" id="CP056068">
    <property type="protein sequence ID" value="UKJ90670.1"/>
    <property type="molecule type" value="Genomic_DNA"/>
</dbReference>
<dbReference type="Gene3D" id="3.40.50.620">
    <property type="entry name" value="HUPs"/>
    <property type="match status" value="1"/>
</dbReference>
<protein>
    <recommendedName>
        <fullName evidence="2">Cytoplasmic tRNA 2-thiolation protein 1</fullName>
        <ecNumber evidence="2">2.7.7.-</ecNumber>
    </recommendedName>
    <alternativeName>
        <fullName evidence="2">Cytoplasmic tRNA adenylyltransferase 1</fullName>
    </alternativeName>
</protein>
<dbReference type="GO" id="GO:0005524">
    <property type="term" value="F:ATP binding"/>
    <property type="evidence" value="ECO:0007669"/>
    <property type="project" value="UniProtKB-KW"/>
</dbReference>
<dbReference type="PIRSF" id="PIRSF004976">
    <property type="entry name" value="ATPase_YdaO"/>
    <property type="match status" value="1"/>
</dbReference>
<comment type="similarity">
    <text evidence="2">Belongs to the TtcA family. CTU1/NCS6/ATPBD3 subfamily.</text>
</comment>
<proteinExistence type="inferred from homology"/>
<keyword evidence="3" id="KW-0547">Nucleotide-binding</keyword>
<keyword evidence="2" id="KW-0963">Cytoplasm</keyword>
<dbReference type="EC" id="2.7.7.-" evidence="2"/>
<dbReference type="InterPro" id="IPR011063">
    <property type="entry name" value="TilS/TtcA_N"/>
</dbReference>